<keyword evidence="3 5" id="KW-1133">Transmembrane helix</keyword>
<evidence type="ECO:0000256" key="5">
    <source>
        <dbReference type="RuleBase" id="RU363041"/>
    </source>
</evidence>
<evidence type="ECO:0000313" key="7">
    <source>
        <dbReference type="Proteomes" id="UP000036458"/>
    </source>
</evidence>
<dbReference type="Proteomes" id="UP000036458">
    <property type="component" value="Chromosome"/>
</dbReference>
<dbReference type="PANTHER" id="PTHR43701:SF5">
    <property type="entry name" value="MEMBRANE TRANSPORTER PROTEIN-RELATED"/>
    <property type="match status" value="1"/>
</dbReference>
<dbReference type="KEGG" id="ruf:TH63_08145"/>
<dbReference type="PANTHER" id="PTHR43701">
    <property type="entry name" value="MEMBRANE TRANSPORTER PROTEIN MJ0441-RELATED"/>
    <property type="match status" value="1"/>
</dbReference>
<proteinExistence type="inferred from homology"/>
<comment type="similarity">
    <text evidence="5">Belongs to the 4-toluene sulfonate uptake permease (TSUP) (TC 2.A.102) family.</text>
</comment>
<feature type="transmembrane region" description="Helical" evidence="5">
    <location>
        <begin position="176"/>
        <end position="196"/>
    </location>
</feature>
<dbReference type="InterPro" id="IPR051598">
    <property type="entry name" value="TSUP/Inactive_protease-like"/>
</dbReference>
<feature type="transmembrane region" description="Helical" evidence="5">
    <location>
        <begin position="100"/>
        <end position="121"/>
    </location>
</feature>
<feature type="transmembrane region" description="Helical" evidence="5">
    <location>
        <begin position="47"/>
        <end position="65"/>
    </location>
</feature>
<keyword evidence="5" id="KW-1003">Cell membrane</keyword>
<feature type="transmembrane region" description="Helical" evidence="5">
    <location>
        <begin position="77"/>
        <end position="94"/>
    </location>
</feature>
<evidence type="ECO:0000256" key="2">
    <source>
        <dbReference type="ARBA" id="ARBA00022692"/>
    </source>
</evidence>
<sequence>MLSPDVQLVLLVICFFLVATLYSSVGFGGGSSYLALLALFLPNFLEIKSVALLCNLVVVSSGTYLFYKEGLFNPKKFLPLVALSIPAAFYGATIKLSPAFFFISLGLILCLSGILLILQYFRPPESQTFSHDHSSKAADLTLGAVTGFVSGLVGIGGGILLSPVLHLIKWAEARTIAALASFFILVNSVAGLVGLVASGSFQVNPGLLFPLLLAVLLGGQLGTRWNLQLLPPKAIKGLTGFFVLIIGLKLVLDFS</sequence>
<feature type="transmembrane region" description="Helical" evidence="5">
    <location>
        <begin position="142"/>
        <end position="164"/>
    </location>
</feature>
<evidence type="ECO:0000313" key="6">
    <source>
        <dbReference type="EMBL" id="AKQ45627.1"/>
    </source>
</evidence>
<gene>
    <name evidence="6" type="ORF">TH63_08145</name>
</gene>
<protein>
    <recommendedName>
        <fullName evidence="5">Probable membrane transporter protein</fullName>
    </recommendedName>
</protein>
<reference evidence="6 7" key="1">
    <citation type="submission" date="2015-01" db="EMBL/GenBank/DDBJ databases">
        <title>Rufibacter sp./DG31D/ whole genome sequencing.</title>
        <authorList>
            <person name="Kim M.K."/>
            <person name="Srinivasan S."/>
            <person name="Lee J.-J."/>
        </authorList>
    </citation>
    <scope>NUCLEOTIDE SEQUENCE [LARGE SCALE GENOMIC DNA]</scope>
    <source>
        <strain evidence="6 7">DG31D</strain>
    </source>
</reference>
<dbReference type="OrthoDB" id="560496at2"/>
<dbReference type="GO" id="GO:0005886">
    <property type="term" value="C:plasma membrane"/>
    <property type="evidence" value="ECO:0007669"/>
    <property type="project" value="UniProtKB-SubCell"/>
</dbReference>
<keyword evidence="7" id="KW-1185">Reference proteome</keyword>
<dbReference type="RefSeq" id="WP_048920516.1">
    <property type="nucleotide sequence ID" value="NZ_CP010777.1"/>
</dbReference>
<keyword evidence="4 5" id="KW-0472">Membrane</keyword>
<dbReference type="EMBL" id="CP010777">
    <property type="protein sequence ID" value="AKQ45627.1"/>
    <property type="molecule type" value="Genomic_DNA"/>
</dbReference>
<feature type="transmembrane region" description="Helical" evidence="5">
    <location>
        <begin position="234"/>
        <end position="252"/>
    </location>
</feature>
<accession>A0A0H4VP07</accession>
<dbReference type="AlphaFoldDB" id="A0A0H4VP07"/>
<evidence type="ECO:0000256" key="4">
    <source>
        <dbReference type="ARBA" id="ARBA00023136"/>
    </source>
</evidence>
<dbReference type="STRING" id="1379910.TH63_08145"/>
<evidence type="ECO:0000256" key="1">
    <source>
        <dbReference type="ARBA" id="ARBA00004141"/>
    </source>
</evidence>
<dbReference type="InterPro" id="IPR002781">
    <property type="entry name" value="TM_pro_TauE-like"/>
</dbReference>
<evidence type="ECO:0000256" key="3">
    <source>
        <dbReference type="ARBA" id="ARBA00022989"/>
    </source>
</evidence>
<dbReference type="PATRIC" id="fig|1379910.4.peg.1773"/>
<comment type="subcellular location">
    <subcellularLocation>
        <location evidence="5">Cell membrane</location>
        <topology evidence="5">Multi-pass membrane protein</topology>
    </subcellularLocation>
    <subcellularLocation>
        <location evidence="1">Membrane</location>
        <topology evidence="1">Multi-pass membrane protein</topology>
    </subcellularLocation>
</comment>
<name>A0A0H4VP07_9BACT</name>
<feature type="transmembrane region" description="Helical" evidence="5">
    <location>
        <begin position="203"/>
        <end position="222"/>
    </location>
</feature>
<dbReference type="Pfam" id="PF01925">
    <property type="entry name" value="TauE"/>
    <property type="match status" value="1"/>
</dbReference>
<organism evidence="6 7">
    <name type="scientific">Rufibacter radiotolerans</name>
    <dbReference type="NCBI Taxonomy" id="1379910"/>
    <lineage>
        <taxon>Bacteria</taxon>
        <taxon>Pseudomonadati</taxon>
        <taxon>Bacteroidota</taxon>
        <taxon>Cytophagia</taxon>
        <taxon>Cytophagales</taxon>
        <taxon>Hymenobacteraceae</taxon>
        <taxon>Rufibacter</taxon>
    </lineage>
</organism>
<keyword evidence="2 5" id="KW-0812">Transmembrane</keyword>